<evidence type="ECO:0000313" key="2">
    <source>
        <dbReference type="EMBL" id="KAK4298848.1"/>
    </source>
</evidence>
<reference evidence="2" key="1">
    <citation type="submission" date="2023-11" db="EMBL/GenBank/DDBJ databases">
        <title>Genome assemblies of two species of porcelain crab, Petrolisthes cinctipes and Petrolisthes manimaculis (Anomura: Porcellanidae).</title>
        <authorList>
            <person name="Angst P."/>
        </authorList>
    </citation>
    <scope>NUCLEOTIDE SEQUENCE</scope>
    <source>
        <strain evidence="2">PB745_02</strain>
        <tissue evidence="2">Gill</tissue>
    </source>
</reference>
<dbReference type="AlphaFoldDB" id="A0AAE1TUG8"/>
<accession>A0AAE1TUG8</accession>
<evidence type="ECO:0000313" key="3">
    <source>
        <dbReference type="Proteomes" id="UP001292094"/>
    </source>
</evidence>
<organism evidence="2 3">
    <name type="scientific">Petrolisthes manimaculis</name>
    <dbReference type="NCBI Taxonomy" id="1843537"/>
    <lineage>
        <taxon>Eukaryota</taxon>
        <taxon>Metazoa</taxon>
        <taxon>Ecdysozoa</taxon>
        <taxon>Arthropoda</taxon>
        <taxon>Crustacea</taxon>
        <taxon>Multicrustacea</taxon>
        <taxon>Malacostraca</taxon>
        <taxon>Eumalacostraca</taxon>
        <taxon>Eucarida</taxon>
        <taxon>Decapoda</taxon>
        <taxon>Pleocyemata</taxon>
        <taxon>Anomura</taxon>
        <taxon>Galatheoidea</taxon>
        <taxon>Porcellanidae</taxon>
        <taxon>Petrolisthes</taxon>
    </lineage>
</organism>
<name>A0AAE1TUG8_9EUCA</name>
<dbReference type="EMBL" id="JAWZYT010003357">
    <property type="protein sequence ID" value="KAK4298848.1"/>
    <property type="molecule type" value="Genomic_DNA"/>
</dbReference>
<feature type="region of interest" description="Disordered" evidence="1">
    <location>
        <begin position="1"/>
        <end position="42"/>
    </location>
</feature>
<gene>
    <name evidence="2" type="ORF">Pmani_028839</name>
</gene>
<keyword evidence="3" id="KW-1185">Reference proteome</keyword>
<dbReference type="Proteomes" id="UP001292094">
    <property type="component" value="Unassembled WGS sequence"/>
</dbReference>
<proteinExistence type="predicted"/>
<sequence length="89" mass="10179">MHGRHTNCNAIWSKSRGPTIHQMHKNDSELSPIPPTTRPMQGVPYRRIRLGDASVIYSRHTSNLGSRRKQLYDGEGPRQLTLTRLTCQL</sequence>
<evidence type="ECO:0000256" key="1">
    <source>
        <dbReference type="SAM" id="MobiDB-lite"/>
    </source>
</evidence>
<comment type="caution">
    <text evidence="2">The sequence shown here is derived from an EMBL/GenBank/DDBJ whole genome shotgun (WGS) entry which is preliminary data.</text>
</comment>
<protein>
    <submittedName>
        <fullName evidence="2">Uncharacterized protein</fullName>
    </submittedName>
</protein>
<feature type="compositionally biased region" description="Polar residues" evidence="1">
    <location>
        <begin position="1"/>
        <end position="12"/>
    </location>
</feature>